<dbReference type="InterPro" id="IPR053151">
    <property type="entry name" value="RNase_H-like"/>
</dbReference>
<proteinExistence type="predicted"/>
<comment type="caution">
    <text evidence="1">The sequence shown here is derived from an EMBL/GenBank/DDBJ whole genome shotgun (WGS) entry which is preliminary data.</text>
</comment>
<protein>
    <submittedName>
        <fullName evidence="1">Uncharacterized protein</fullName>
    </submittedName>
</protein>
<organism evidence="1 2">
    <name type="scientific">Pisum sativum</name>
    <name type="common">Garden pea</name>
    <name type="synonym">Lathyrus oleraceus</name>
    <dbReference type="NCBI Taxonomy" id="3888"/>
    <lineage>
        <taxon>Eukaryota</taxon>
        <taxon>Viridiplantae</taxon>
        <taxon>Streptophyta</taxon>
        <taxon>Embryophyta</taxon>
        <taxon>Tracheophyta</taxon>
        <taxon>Spermatophyta</taxon>
        <taxon>Magnoliopsida</taxon>
        <taxon>eudicotyledons</taxon>
        <taxon>Gunneridae</taxon>
        <taxon>Pentapetalae</taxon>
        <taxon>rosids</taxon>
        <taxon>fabids</taxon>
        <taxon>Fabales</taxon>
        <taxon>Fabaceae</taxon>
        <taxon>Papilionoideae</taxon>
        <taxon>50 kb inversion clade</taxon>
        <taxon>NPAAA clade</taxon>
        <taxon>Hologalegina</taxon>
        <taxon>IRL clade</taxon>
        <taxon>Fabeae</taxon>
        <taxon>Lathyrus</taxon>
    </lineage>
</organism>
<evidence type="ECO:0000313" key="2">
    <source>
        <dbReference type="Proteomes" id="UP001058974"/>
    </source>
</evidence>
<dbReference type="Gramene" id="Psat05G0056600-T1">
    <property type="protein sequence ID" value="KAI5403013.1"/>
    <property type="gene ID" value="KIW84_050566"/>
</dbReference>
<keyword evidence="2" id="KW-1185">Reference proteome</keyword>
<name>A0A9D5ACJ7_PEA</name>
<dbReference type="PANTHER" id="PTHR47723">
    <property type="entry name" value="OS05G0353850 PROTEIN"/>
    <property type="match status" value="1"/>
</dbReference>
<reference evidence="1 2" key="1">
    <citation type="journal article" date="2022" name="Nat. Genet.">
        <title>Improved pea reference genome and pan-genome highlight genomic features and evolutionary characteristics.</title>
        <authorList>
            <person name="Yang T."/>
            <person name="Liu R."/>
            <person name="Luo Y."/>
            <person name="Hu S."/>
            <person name="Wang D."/>
            <person name="Wang C."/>
            <person name="Pandey M.K."/>
            <person name="Ge S."/>
            <person name="Xu Q."/>
            <person name="Li N."/>
            <person name="Li G."/>
            <person name="Huang Y."/>
            <person name="Saxena R.K."/>
            <person name="Ji Y."/>
            <person name="Li M."/>
            <person name="Yan X."/>
            <person name="He Y."/>
            <person name="Liu Y."/>
            <person name="Wang X."/>
            <person name="Xiang C."/>
            <person name="Varshney R.K."/>
            <person name="Ding H."/>
            <person name="Gao S."/>
            <person name="Zong X."/>
        </authorList>
    </citation>
    <scope>NUCLEOTIDE SEQUENCE [LARGE SCALE GENOMIC DNA]</scope>
    <source>
        <strain evidence="1 2">cv. Zhongwan 6</strain>
    </source>
</reference>
<accession>A0A9D5ACJ7</accession>
<sequence length="244" mass="27860">MQQAEMRVSIDQIRQTQLDFFKRTELNIVERIENMNGMHMEVAGMREYMQHVPNPAFGREGFAQHREDLWGWLKNMMNFSINPSSVEGWLQLCSCIASPQVAVVIYVVVINTFFQIWQIRNNVKHGKIKTNVVISKKGIMHQVKLSGNNSSRSSFINMKEYSIIKAFNVSIKPLKAPSIKEVIWTPPSFGWHKCNCNGAFSYGSLDVAGGGLFRNHNGNFVMDFAERLVCDSSLHVEFELLSKP</sequence>
<dbReference type="EMBL" id="JAMSHJ010000005">
    <property type="protein sequence ID" value="KAI5403013.1"/>
    <property type="molecule type" value="Genomic_DNA"/>
</dbReference>
<gene>
    <name evidence="1" type="ORF">KIW84_050566</name>
</gene>
<dbReference type="PANTHER" id="PTHR47723:SF19">
    <property type="entry name" value="POLYNUCLEOTIDYL TRANSFERASE, RIBONUCLEASE H-LIKE SUPERFAMILY PROTEIN"/>
    <property type="match status" value="1"/>
</dbReference>
<dbReference type="Proteomes" id="UP001058974">
    <property type="component" value="Chromosome 5"/>
</dbReference>
<dbReference type="AlphaFoldDB" id="A0A9D5ACJ7"/>
<evidence type="ECO:0000313" key="1">
    <source>
        <dbReference type="EMBL" id="KAI5403013.1"/>
    </source>
</evidence>